<evidence type="ECO:0000256" key="2">
    <source>
        <dbReference type="ARBA" id="ARBA00022692"/>
    </source>
</evidence>
<feature type="transmembrane region" description="Helical" evidence="5">
    <location>
        <begin position="298"/>
        <end position="322"/>
    </location>
</feature>
<keyword evidence="7" id="KW-1185">Reference proteome</keyword>
<feature type="transmembrane region" description="Helical" evidence="5">
    <location>
        <begin position="41"/>
        <end position="61"/>
    </location>
</feature>
<protein>
    <recommendedName>
        <fullName evidence="8">Tonoplast dicarboxylate transporter</fullName>
    </recommendedName>
</protein>
<evidence type="ECO:0000256" key="1">
    <source>
        <dbReference type="ARBA" id="ARBA00004141"/>
    </source>
</evidence>
<evidence type="ECO:0000313" key="7">
    <source>
        <dbReference type="Proteomes" id="UP001457282"/>
    </source>
</evidence>
<dbReference type="Proteomes" id="UP001457282">
    <property type="component" value="Unassembled WGS sequence"/>
</dbReference>
<feature type="transmembrane region" description="Helical" evidence="5">
    <location>
        <begin position="334"/>
        <end position="357"/>
    </location>
</feature>
<dbReference type="PANTHER" id="PTHR10283">
    <property type="entry name" value="SOLUTE CARRIER FAMILY 13 MEMBER"/>
    <property type="match status" value="1"/>
</dbReference>
<evidence type="ECO:0008006" key="8">
    <source>
        <dbReference type="Google" id="ProtNLM"/>
    </source>
</evidence>
<keyword evidence="3 5" id="KW-1133">Transmembrane helix</keyword>
<dbReference type="GO" id="GO:0005886">
    <property type="term" value="C:plasma membrane"/>
    <property type="evidence" value="ECO:0007669"/>
    <property type="project" value="TreeGrafter"/>
</dbReference>
<feature type="transmembrane region" description="Helical" evidence="5">
    <location>
        <begin position="208"/>
        <end position="233"/>
    </location>
</feature>
<proteinExistence type="predicted"/>
<accession>A0AAW1X3S4</accession>
<feature type="transmembrane region" description="Helical" evidence="5">
    <location>
        <begin position="455"/>
        <end position="476"/>
    </location>
</feature>
<feature type="transmembrane region" description="Helical" evidence="5">
    <location>
        <begin position="502"/>
        <end position="524"/>
    </location>
</feature>
<keyword evidence="4 5" id="KW-0472">Membrane</keyword>
<feature type="transmembrane region" description="Helical" evidence="5">
    <location>
        <begin position="116"/>
        <end position="135"/>
    </location>
</feature>
<sequence>MDSPTSPDTKTPLLPVDDSIQKPNSCGFCLSLKSILTSNNLSILLGPVLSTIVCQCVKLGGNVTSRNMLAVLVWIFAWWLTEALPMPITSMSPLFLFPFFGIASADDVAHSYMNDVIALVLGSFILALAVEHYNIHKRLALNITLLFCGDPLNPPLLLLGICATTAFVSMWMHNVATTVMMVPVATGILHRFPTGPNQPVVVSKFCRAVILGVIYSATIGGMSTLTGTGVNLILVGMWKSYFPEEEAITFSTWFLFGFPSALLMFFAMWAILCFLYCSRSSGQALSAYFDKAYLKKELEMLGPMAFAEKTVLASFSMLIFLWMTRSITDDIPGWGILFNGRAGDGTVSVMVATLLFIVPSKRKKGEKLMDWNKCNKLPWNIILLLGAGLAIADGVRSSGLANILSKTLDFLEAVPYFAMAPVVCLISSIITELITSNNATTTLIVPLLIQIAKTIHVHPLLLMVAGGIGAQFAFLLPTSTPSNTVGFATGHVEIQDMIKVGLALKITGIVVLSVLMPTLGTYVFGTNERVGMT</sequence>
<feature type="transmembrane region" description="Helical" evidence="5">
    <location>
        <begin position="68"/>
        <end position="85"/>
    </location>
</feature>
<name>A0AAW1X3S4_RUBAR</name>
<comment type="caution">
    <text evidence="6">The sequence shown here is derived from an EMBL/GenBank/DDBJ whole genome shotgun (WGS) entry which is preliminary data.</text>
</comment>
<keyword evidence="2 5" id="KW-0812">Transmembrane</keyword>
<feature type="transmembrane region" description="Helical" evidence="5">
    <location>
        <begin position="253"/>
        <end position="277"/>
    </location>
</feature>
<dbReference type="PANTHER" id="PTHR10283:SF82">
    <property type="entry name" value="SOLUTE CARRIER FAMILY 13 MEMBER 2"/>
    <property type="match status" value="1"/>
</dbReference>
<comment type="subcellular location">
    <subcellularLocation>
        <location evidence="1">Membrane</location>
        <topology evidence="1">Multi-pass membrane protein</topology>
    </subcellularLocation>
</comment>
<evidence type="ECO:0000256" key="3">
    <source>
        <dbReference type="ARBA" id="ARBA00022989"/>
    </source>
</evidence>
<feature type="transmembrane region" description="Helical" evidence="5">
    <location>
        <begin position="377"/>
        <end position="395"/>
    </location>
</feature>
<evidence type="ECO:0000256" key="4">
    <source>
        <dbReference type="ARBA" id="ARBA00023136"/>
    </source>
</evidence>
<dbReference type="Pfam" id="PF00939">
    <property type="entry name" value="Na_sulph_symp"/>
    <property type="match status" value="1"/>
</dbReference>
<dbReference type="CDD" id="cd01115">
    <property type="entry name" value="SLC13_permease"/>
    <property type="match status" value="1"/>
</dbReference>
<organism evidence="6 7">
    <name type="scientific">Rubus argutus</name>
    <name type="common">Southern blackberry</name>
    <dbReference type="NCBI Taxonomy" id="59490"/>
    <lineage>
        <taxon>Eukaryota</taxon>
        <taxon>Viridiplantae</taxon>
        <taxon>Streptophyta</taxon>
        <taxon>Embryophyta</taxon>
        <taxon>Tracheophyta</taxon>
        <taxon>Spermatophyta</taxon>
        <taxon>Magnoliopsida</taxon>
        <taxon>eudicotyledons</taxon>
        <taxon>Gunneridae</taxon>
        <taxon>Pentapetalae</taxon>
        <taxon>rosids</taxon>
        <taxon>fabids</taxon>
        <taxon>Rosales</taxon>
        <taxon>Rosaceae</taxon>
        <taxon>Rosoideae</taxon>
        <taxon>Rosoideae incertae sedis</taxon>
        <taxon>Rubus</taxon>
    </lineage>
</organism>
<evidence type="ECO:0000256" key="5">
    <source>
        <dbReference type="SAM" id="Phobius"/>
    </source>
</evidence>
<dbReference type="EMBL" id="JBEDUW010000004">
    <property type="protein sequence ID" value="KAK9931432.1"/>
    <property type="molecule type" value="Genomic_DNA"/>
</dbReference>
<dbReference type="AlphaFoldDB" id="A0AAW1X3S4"/>
<dbReference type="NCBIfam" id="TIGR00785">
    <property type="entry name" value="dass"/>
    <property type="match status" value="1"/>
</dbReference>
<gene>
    <name evidence="6" type="ORF">M0R45_018707</name>
</gene>
<dbReference type="InterPro" id="IPR001898">
    <property type="entry name" value="SLC13A/DASS"/>
</dbReference>
<reference evidence="6 7" key="1">
    <citation type="journal article" date="2023" name="G3 (Bethesda)">
        <title>A chromosome-length genome assembly and annotation of blackberry (Rubus argutus, cv. 'Hillquist').</title>
        <authorList>
            <person name="Bruna T."/>
            <person name="Aryal R."/>
            <person name="Dudchenko O."/>
            <person name="Sargent D.J."/>
            <person name="Mead D."/>
            <person name="Buti M."/>
            <person name="Cavallini A."/>
            <person name="Hytonen T."/>
            <person name="Andres J."/>
            <person name="Pham M."/>
            <person name="Weisz D."/>
            <person name="Mascagni F."/>
            <person name="Usai G."/>
            <person name="Natali L."/>
            <person name="Bassil N."/>
            <person name="Fernandez G.E."/>
            <person name="Lomsadze A."/>
            <person name="Armour M."/>
            <person name="Olukolu B."/>
            <person name="Poorten T."/>
            <person name="Britton C."/>
            <person name="Davik J."/>
            <person name="Ashrafi H."/>
            <person name="Aiden E.L."/>
            <person name="Borodovsky M."/>
            <person name="Worthington M."/>
        </authorList>
    </citation>
    <scope>NUCLEOTIDE SEQUENCE [LARGE SCALE GENOMIC DNA]</scope>
    <source>
        <strain evidence="6">PI 553951</strain>
    </source>
</reference>
<evidence type="ECO:0000313" key="6">
    <source>
        <dbReference type="EMBL" id="KAK9931432.1"/>
    </source>
</evidence>
<dbReference type="GO" id="GO:0015140">
    <property type="term" value="F:malate transmembrane transporter activity"/>
    <property type="evidence" value="ECO:0007669"/>
    <property type="project" value="UniProtKB-ARBA"/>
</dbReference>
<feature type="transmembrane region" description="Helical" evidence="5">
    <location>
        <begin position="415"/>
        <end position="434"/>
    </location>
</feature>